<keyword evidence="6 8" id="KW-0446">Lipid-binding</keyword>
<dbReference type="GO" id="GO:0005737">
    <property type="term" value="C:cytoplasm"/>
    <property type="evidence" value="ECO:0007669"/>
    <property type="project" value="UniProtKB-SubCell"/>
</dbReference>
<keyword evidence="7 8" id="KW-0238">DNA-binding</keyword>
<comment type="subunit">
    <text evidence="8">Oligomerizes as a right-handed, spiral filament on DNA at oriC.</text>
</comment>
<evidence type="ECO:0000256" key="5">
    <source>
        <dbReference type="ARBA" id="ARBA00022840"/>
    </source>
</evidence>
<dbReference type="HAMAP" id="MF_00377">
    <property type="entry name" value="DnaA_bact"/>
    <property type="match status" value="1"/>
</dbReference>
<dbReference type="GO" id="GO:0005524">
    <property type="term" value="F:ATP binding"/>
    <property type="evidence" value="ECO:0007669"/>
    <property type="project" value="UniProtKB-UniRule"/>
</dbReference>
<keyword evidence="15" id="KW-1185">Reference proteome</keyword>
<dbReference type="InterPro" id="IPR010921">
    <property type="entry name" value="Trp_repressor/repl_initiator"/>
</dbReference>
<feature type="region of interest" description="Domain IV, binds dsDNA" evidence="8">
    <location>
        <begin position="340"/>
        <end position="461"/>
    </location>
</feature>
<evidence type="ECO:0000256" key="9">
    <source>
        <dbReference type="NCBIfam" id="TIGR00362"/>
    </source>
</evidence>
<dbReference type="Pfam" id="PF00308">
    <property type="entry name" value="Bac_DnaA"/>
    <property type="match status" value="1"/>
</dbReference>
<evidence type="ECO:0000259" key="12">
    <source>
        <dbReference type="SMART" id="SM00382"/>
    </source>
</evidence>
<evidence type="ECO:0000256" key="10">
    <source>
        <dbReference type="RuleBase" id="RU000577"/>
    </source>
</evidence>
<evidence type="ECO:0000256" key="7">
    <source>
        <dbReference type="ARBA" id="ARBA00023125"/>
    </source>
</evidence>
<evidence type="ECO:0000313" key="14">
    <source>
        <dbReference type="EMBL" id="SEK76016.1"/>
    </source>
</evidence>
<keyword evidence="2 8" id="KW-0963">Cytoplasm</keyword>
<dbReference type="PANTHER" id="PTHR30050:SF2">
    <property type="entry name" value="CHROMOSOMAL REPLICATION INITIATOR PROTEIN DNAA"/>
    <property type="match status" value="1"/>
</dbReference>
<comment type="function">
    <text evidence="8 10">Plays an essential role in the initiation and regulation of chromosomal replication. ATP-DnaA binds to the origin of replication (oriC) to initiate formation of the DNA replication initiation complex once per cell cycle. Binds the DnaA box (a 9 base pair repeat at the origin) and separates the double-stranded (ds)DNA. Forms a right-handed helical filament on oriC DNA; dsDNA binds to the exterior of the filament while single-stranded (ss)DNA is stabiized in the filament's interior. The ATP-DnaA-oriC complex binds and stabilizes one strand of the AT-rich DNA unwinding element (DUE), permitting loading of DNA polymerase. After initiation quickly degrades to an ADP-DnaA complex that is not apt for DNA replication. Binds acidic phospholipids.</text>
</comment>
<feature type="region of interest" description="Domain I, interacts with DnaA modulators" evidence="8">
    <location>
        <begin position="1"/>
        <end position="106"/>
    </location>
</feature>
<dbReference type="GO" id="GO:0003688">
    <property type="term" value="F:DNA replication origin binding"/>
    <property type="evidence" value="ECO:0007669"/>
    <property type="project" value="UniProtKB-UniRule"/>
</dbReference>
<dbReference type="PANTHER" id="PTHR30050">
    <property type="entry name" value="CHROMOSOMAL REPLICATION INITIATOR PROTEIN DNAA"/>
    <property type="match status" value="1"/>
</dbReference>
<dbReference type="GO" id="GO:0005886">
    <property type="term" value="C:plasma membrane"/>
    <property type="evidence" value="ECO:0007669"/>
    <property type="project" value="TreeGrafter"/>
</dbReference>
<dbReference type="InterPro" id="IPR001957">
    <property type="entry name" value="Chromosome_initiator_DnaA"/>
</dbReference>
<dbReference type="InterPro" id="IPR020591">
    <property type="entry name" value="Chromosome_initiator_DnaA-like"/>
</dbReference>
<dbReference type="InterPro" id="IPR003593">
    <property type="entry name" value="AAA+_ATPase"/>
</dbReference>
<reference evidence="15" key="1">
    <citation type="submission" date="2016-10" db="EMBL/GenBank/DDBJ databases">
        <authorList>
            <person name="Varghese N."/>
        </authorList>
    </citation>
    <scope>NUCLEOTIDE SEQUENCE [LARGE SCALE GENOMIC DNA]</scope>
    <source>
        <strain evidence="15">ACV-9</strain>
    </source>
</reference>
<comment type="subcellular location">
    <subcellularLocation>
        <location evidence="8">Cytoplasm</location>
    </subcellularLocation>
</comment>
<evidence type="ECO:0000256" key="8">
    <source>
        <dbReference type="HAMAP-Rule" id="MF_00377"/>
    </source>
</evidence>
<dbReference type="GO" id="GO:0006275">
    <property type="term" value="P:regulation of DNA replication"/>
    <property type="evidence" value="ECO:0007669"/>
    <property type="project" value="UniProtKB-UniRule"/>
</dbReference>
<dbReference type="Pfam" id="PF08299">
    <property type="entry name" value="Bac_DnaA_C"/>
    <property type="match status" value="1"/>
</dbReference>
<organism evidence="14 15">
    <name type="scientific">Pseudobutyrivibrio ruminis</name>
    <dbReference type="NCBI Taxonomy" id="46206"/>
    <lineage>
        <taxon>Bacteria</taxon>
        <taxon>Bacillati</taxon>
        <taxon>Bacillota</taxon>
        <taxon>Clostridia</taxon>
        <taxon>Lachnospirales</taxon>
        <taxon>Lachnospiraceae</taxon>
        <taxon>Pseudobutyrivibrio</taxon>
    </lineage>
</organism>
<dbReference type="GO" id="GO:0006270">
    <property type="term" value="P:DNA replication initiation"/>
    <property type="evidence" value="ECO:0007669"/>
    <property type="project" value="UniProtKB-UniRule"/>
</dbReference>
<comment type="similarity">
    <text evidence="1 8 11">Belongs to the DnaA family.</text>
</comment>
<feature type="binding site" evidence="8">
    <location>
        <position position="165"/>
    </location>
    <ligand>
        <name>ATP</name>
        <dbReference type="ChEBI" id="CHEBI:30616"/>
    </ligand>
</feature>
<dbReference type="SMART" id="SM00760">
    <property type="entry name" value="Bac_DnaA_C"/>
    <property type="match status" value="1"/>
</dbReference>
<evidence type="ECO:0000256" key="2">
    <source>
        <dbReference type="ARBA" id="ARBA00022490"/>
    </source>
</evidence>
<keyword evidence="3 8" id="KW-0235">DNA replication</keyword>
<dbReference type="Proteomes" id="UP000182321">
    <property type="component" value="Unassembled WGS sequence"/>
</dbReference>
<dbReference type="InterPro" id="IPR018312">
    <property type="entry name" value="Chromosome_initiator_DnaA_CS"/>
</dbReference>
<dbReference type="PRINTS" id="PR00051">
    <property type="entry name" value="DNAA"/>
</dbReference>
<dbReference type="EMBL" id="FNZX01000010">
    <property type="protein sequence ID" value="SEK76016.1"/>
    <property type="molecule type" value="Genomic_DNA"/>
</dbReference>
<evidence type="ECO:0000259" key="13">
    <source>
        <dbReference type="SMART" id="SM00760"/>
    </source>
</evidence>
<proteinExistence type="inferred from homology"/>
<dbReference type="Gene3D" id="1.10.1750.10">
    <property type="match status" value="1"/>
</dbReference>
<protein>
    <recommendedName>
        <fullName evidence="8 9">Chromosomal replication initiator protein DnaA</fullName>
    </recommendedName>
</protein>
<dbReference type="NCBIfam" id="TIGR00362">
    <property type="entry name" value="DnaA"/>
    <property type="match status" value="1"/>
</dbReference>
<dbReference type="SUPFAM" id="SSF48295">
    <property type="entry name" value="TrpR-like"/>
    <property type="match status" value="1"/>
</dbReference>
<dbReference type="InterPro" id="IPR027417">
    <property type="entry name" value="P-loop_NTPase"/>
</dbReference>
<dbReference type="InterPro" id="IPR013159">
    <property type="entry name" value="DnaA_C"/>
</dbReference>
<dbReference type="eggNOG" id="COG0593">
    <property type="taxonomic scope" value="Bacteria"/>
</dbReference>
<feature type="binding site" evidence="8">
    <location>
        <position position="166"/>
    </location>
    <ligand>
        <name>ATP</name>
        <dbReference type="ChEBI" id="CHEBI:30616"/>
    </ligand>
</feature>
<dbReference type="CDD" id="cd06571">
    <property type="entry name" value="Bac_DnaA_C"/>
    <property type="match status" value="1"/>
</dbReference>
<evidence type="ECO:0000256" key="4">
    <source>
        <dbReference type="ARBA" id="ARBA00022741"/>
    </source>
</evidence>
<dbReference type="AlphaFoldDB" id="A0A1H7JNW0"/>
<evidence type="ECO:0000313" key="15">
    <source>
        <dbReference type="Proteomes" id="UP000182321"/>
    </source>
</evidence>
<dbReference type="SMART" id="SM00382">
    <property type="entry name" value="AAA"/>
    <property type="match status" value="1"/>
</dbReference>
<dbReference type="Gene3D" id="1.10.8.60">
    <property type="match status" value="1"/>
</dbReference>
<sequence length="461" mass="53146">MEELVKKWDEILDYLKNEYKVTDVSYDSWLKPLELFQIEDNKLYIIYNGDQNSMTLGYVTRKFTTPLRITIAELTGIQYDDILVISQDNANQIKKEKNIEHIKIEETPSFEEKRMGNSTINPKFTFDNFVVGRNNRFAQTAALAVAESPGEFYNPLYIYGGPGLGKTHLMQAIGNYIENQNPNTHILYVTSEEFTNEVIENLRTNNNATAMQRFRDKYRTVDVLMVDDIQFIIGKESTQEEFFHTFNALHAMGKQIVISSDKPPKDMETLDDRFKSRFDMGLMADIGYPDYETRMAILNKKIEEKNFNLDESIRKYIAENIQSNIREIEGALNKLIAFSRLEKIDITMDIAERELQNFISPNVSREITPQLIIEVVAEHFNITVDQMASKNRSSSVVRPRQIAMYLCNTMTDSSLQAIGLLLGGRDHSTIIHGANKIEDEIDKDENTRNLVETIKKKINPN</sequence>
<evidence type="ECO:0000256" key="11">
    <source>
        <dbReference type="RuleBase" id="RU004227"/>
    </source>
</evidence>
<dbReference type="Gene3D" id="3.30.300.180">
    <property type="match status" value="1"/>
</dbReference>
<comment type="domain">
    <text evidence="8">Domain I is involved in oligomerization and binding regulators, domain II is flexibile and of varying length in different bacteria, domain III forms the AAA+ region, while domain IV binds dsDNA.</text>
</comment>
<keyword evidence="4 8" id="KW-0547">Nucleotide-binding</keyword>
<keyword evidence="5 8" id="KW-0067">ATP-binding</keyword>
<dbReference type="PROSITE" id="PS01008">
    <property type="entry name" value="DNAA"/>
    <property type="match status" value="1"/>
</dbReference>
<dbReference type="RefSeq" id="WP_033152525.1">
    <property type="nucleotide sequence ID" value="NZ_FNZX01000010.1"/>
</dbReference>
<evidence type="ECO:0000256" key="6">
    <source>
        <dbReference type="ARBA" id="ARBA00023121"/>
    </source>
</evidence>
<dbReference type="SUPFAM" id="SSF52540">
    <property type="entry name" value="P-loop containing nucleoside triphosphate hydrolases"/>
    <property type="match status" value="1"/>
</dbReference>
<dbReference type="GO" id="GO:0008289">
    <property type="term" value="F:lipid binding"/>
    <property type="evidence" value="ECO:0007669"/>
    <property type="project" value="UniProtKB-KW"/>
</dbReference>
<feature type="binding site" evidence="8">
    <location>
        <position position="163"/>
    </location>
    <ligand>
        <name>ATP</name>
        <dbReference type="ChEBI" id="CHEBI:30616"/>
    </ligand>
</feature>
<evidence type="ECO:0000256" key="3">
    <source>
        <dbReference type="ARBA" id="ARBA00022705"/>
    </source>
</evidence>
<feature type="binding site" evidence="8">
    <location>
        <position position="167"/>
    </location>
    <ligand>
        <name>ATP</name>
        <dbReference type="ChEBI" id="CHEBI:30616"/>
    </ligand>
</feature>
<dbReference type="InterPro" id="IPR038454">
    <property type="entry name" value="DnaA_N_sf"/>
</dbReference>
<evidence type="ECO:0000256" key="1">
    <source>
        <dbReference type="ARBA" id="ARBA00006583"/>
    </source>
</evidence>
<feature type="domain" description="AAA+ ATPase" evidence="12">
    <location>
        <begin position="152"/>
        <end position="284"/>
    </location>
</feature>
<comment type="caution">
    <text evidence="8">Lacks conserved residue(s) required for the propagation of feature annotation.</text>
</comment>
<feature type="domain" description="Chromosomal replication initiator DnaA C-terminal" evidence="13">
    <location>
        <begin position="368"/>
        <end position="437"/>
    </location>
</feature>
<gene>
    <name evidence="8" type="primary">dnaA</name>
    <name evidence="14" type="ORF">SAMN02910377_01740</name>
</gene>
<accession>A0A1H7JNW0</accession>
<dbReference type="Gene3D" id="3.40.50.300">
    <property type="entry name" value="P-loop containing nucleotide triphosphate hydrolases"/>
    <property type="match status" value="1"/>
</dbReference>
<dbReference type="FunFam" id="3.40.50.300:FF:000668">
    <property type="entry name" value="Chromosomal replication initiator protein DnaA"/>
    <property type="match status" value="1"/>
</dbReference>
<dbReference type="CDD" id="cd00009">
    <property type="entry name" value="AAA"/>
    <property type="match status" value="1"/>
</dbReference>
<dbReference type="InterPro" id="IPR013317">
    <property type="entry name" value="DnaA_dom"/>
</dbReference>
<name>A0A1H7JNW0_9FIRM</name>